<dbReference type="GO" id="GO:0005886">
    <property type="term" value="C:plasma membrane"/>
    <property type="evidence" value="ECO:0007669"/>
    <property type="project" value="UniProtKB-SubCell"/>
</dbReference>
<dbReference type="SUPFAM" id="SSF160246">
    <property type="entry name" value="EspE N-terminal domain-like"/>
    <property type="match status" value="1"/>
</dbReference>
<dbReference type="GO" id="GO:0015627">
    <property type="term" value="C:type II protein secretion system complex"/>
    <property type="evidence" value="ECO:0007669"/>
    <property type="project" value="UniProtKB-UniRule"/>
</dbReference>
<dbReference type="GO" id="GO:0009055">
    <property type="term" value="F:electron transfer activity"/>
    <property type="evidence" value="ECO:0007669"/>
    <property type="project" value="InterPro"/>
</dbReference>
<evidence type="ECO:0000256" key="5">
    <source>
        <dbReference type="ARBA" id="ARBA00022448"/>
    </source>
</evidence>
<keyword evidence="13" id="KW-1278">Translocase</keyword>
<dbReference type="Pfam" id="PF22341">
    <property type="entry name" value="GSPE_N1E"/>
    <property type="match status" value="1"/>
</dbReference>
<dbReference type="Gene3D" id="3.30.450.90">
    <property type="match status" value="1"/>
</dbReference>
<comment type="caution">
    <text evidence="20">The sequence shown here is derived from an EMBL/GenBank/DDBJ whole genome shotgun (WGS) entry which is preliminary data.</text>
</comment>
<dbReference type="FunFam" id="3.40.50.300:FF:000398">
    <property type="entry name" value="Type IV pilus assembly ATPase PilB"/>
    <property type="match status" value="1"/>
</dbReference>
<comment type="function">
    <text evidence="2 18">ATPase component of the type II secretion system required for the energy-dependent secretion of extracellular factors such as proteases and toxins from the periplasm. Acts as a molecular motor to provide the energy that is required for assembly of the pseudopilus and the extrusion of substrates generated in the cytoplasm.</text>
</comment>
<evidence type="ECO:0000256" key="11">
    <source>
        <dbReference type="ARBA" id="ARBA00022840"/>
    </source>
</evidence>
<comment type="subcellular location">
    <subcellularLocation>
        <location evidence="3 18">Cell inner membrane</location>
    </subcellularLocation>
</comment>
<reference evidence="20 21" key="1">
    <citation type="submission" date="2019-04" db="EMBL/GenBank/DDBJ databases">
        <authorList>
            <person name="Yang Y."/>
            <person name="Wei D."/>
        </authorList>
    </citation>
    <scope>NUCLEOTIDE SEQUENCE [LARGE SCALE GENOMIC DNA]</scope>
    <source>
        <strain evidence="20 21">L-1-4w-11</strain>
    </source>
</reference>
<evidence type="ECO:0000256" key="18">
    <source>
        <dbReference type="RuleBase" id="RU366070"/>
    </source>
</evidence>
<keyword evidence="5 18" id="KW-0813">Transport</keyword>
<dbReference type="PANTHER" id="PTHR30258">
    <property type="entry name" value="TYPE II SECRETION SYSTEM PROTEIN GSPE-RELATED"/>
    <property type="match status" value="1"/>
</dbReference>
<keyword evidence="12 18" id="KW-0653">Protein transport</keyword>
<evidence type="ECO:0000259" key="19">
    <source>
        <dbReference type="PROSITE" id="PS51007"/>
    </source>
</evidence>
<evidence type="ECO:0000256" key="7">
    <source>
        <dbReference type="ARBA" id="ARBA00022519"/>
    </source>
</evidence>
<comment type="similarity">
    <text evidence="4 18">Belongs to the GSP E family.</text>
</comment>
<evidence type="ECO:0000256" key="13">
    <source>
        <dbReference type="ARBA" id="ARBA00022967"/>
    </source>
</evidence>
<organism evidence="20 21">
    <name type="scientific">Sphingomonas baiyangensis</name>
    <dbReference type="NCBI Taxonomy" id="2572576"/>
    <lineage>
        <taxon>Bacteria</taxon>
        <taxon>Pseudomonadati</taxon>
        <taxon>Pseudomonadota</taxon>
        <taxon>Alphaproteobacteria</taxon>
        <taxon>Sphingomonadales</taxon>
        <taxon>Sphingomonadaceae</taxon>
        <taxon>Sphingomonas</taxon>
    </lineage>
</organism>
<name>A0A4U1L8I0_9SPHN</name>
<evidence type="ECO:0000256" key="12">
    <source>
        <dbReference type="ARBA" id="ARBA00022927"/>
    </source>
</evidence>
<evidence type="ECO:0000256" key="3">
    <source>
        <dbReference type="ARBA" id="ARBA00004533"/>
    </source>
</evidence>
<keyword evidence="21" id="KW-1185">Reference proteome</keyword>
<dbReference type="Proteomes" id="UP000309138">
    <property type="component" value="Unassembled WGS sequence"/>
</dbReference>
<dbReference type="Gene3D" id="3.30.300.160">
    <property type="entry name" value="Type II secretion system, protein E, N-terminal domain"/>
    <property type="match status" value="1"/>
</dbReference>
<dbReference type="SMART" id="SM00382">
    <property type="entry name" value="AAA"/>
    <property type="match status" value="1"/>
</dbReference>
<dbReference type="GO" id="GO:0016887">
    <property type="term" value="F:ATP hydrolysis activity"/>
    <property type="evidence" value="ECO:0007669"/>
    <property type="project" value="TreeGrafter"/>
</dbReference>
<proteinExistence type="inferred from homology"/>
<dbReference type="GO" id="GO:0008564">
    <property type="term" value="F:protein-exporting ATPase activity"/>
    <property type="evidence" value="ECO:0007669"/>
    <property type="project" value="UniProtKB-EC"/>
</dbReference>
<dbReference type="InterPro" id="IPR003593">
    <property type="entry name" value="AAA+_ATPase"/>
</dbReference>
<evidence type="ECO:0000256" key="8">
    <source>
        <dbReference type="ARBA" id="ARBA00022723"/>
    </source>
</evidence>
<sequence>MSDTLIVTETVEAPPPARLPYGFARRNGVLLRVAANGATECVHRADMPLDALIEVTRIAPGATLVPVADDAFDAALGTVYGDRAQQAADFDIAETDLAALADSAAAVDDLLDTRDDSPVIRLINALLLEAIKEGASDVHVETTEKRLVVRFRIDGVLRDVVEPQRALAPLLVSRIKVMAKLDIAEKRVPQDGRVTLRIGGHDVDARVSTIPTQHGERVVMRLLERGAMTLDLSALGMSDRDRSVFTRLLERPHGILLVTGPTGSGKTTTLYTALTRLNDRRRNVMTVEDPIEYELAGIAQTQVNPRTDMTFARGLRAILRQDPDVIMVGEIRDQETAQVAVRSAMTGHFVLSTLHTNSAVGSVTRLIDMGVERYLLAPMVVGLCAQRLVRRLCAHCRREDVASEADALLVGGGLAAGEPIWRAEGCDECHGEGYRGRAGLYEVVGVDDRFQKMIHDGASEAELERAARAGDNPSLLDDGIAKLRAGITTVEEVARVTREEA</sequence>
<dbReference type="CDD" id="cd01129">
    <property type="entry name" value="PulE-GspE-like"/>
    <property type="match status" value="1"/>
</dbReference>
<evidence type="ECO:0000256" key="15">
    <source>
        <dbReference type="ARBA" id="ARBA00023136"/>
    </source>
</evidence>
<keyword evidence="8 17" id="KW-0479">Metal-binding</keyword>
<dbReference type="EMBL" id="SWKR01000001">
    <property type="protein sequence ID" value="TKD53114.1"/>
    <property type="molecule type" value="Genomic_DNA"/>
</dbReference>
<evidence type="ECO:0000256" key="16">
    <source>
        <dbReference type="ARBA" id="ARBA00034006"/>
    </source>
</evidence>
<dbReference type="InterPro" id="IPR037257">
    <property type="entry name" value="T2SS_E_N_sf"/>
</dbReference>
<keyword evidence="6" id="KW-1003">Cell membrane</keyword>
<evidence type="ECO:0000256" key="14">
    <source>
        <dbReference type="ARBA" id="ARBA00023004"/>
    </source>
</evidence>
<keyword evidence="15" id="KW-0472">Membrane</keyword>
<dbReference type="GO" id="GO:0020037">
    <property type="term" value="F:heme binding"/>
    <property type="evidence" value="ECO:0007669"/>
    <property type="project" value="InterPro"/>
</dbReference>
<evidence type="ECO:0000256" key="4">
    <source>
        <dbReference type="ARBA" id="ARBA00006611"/>
    </source>
</evidence>
<dbReference type="InterPro" id="IPR013369">
    <property type="entry name" value="T2SS_GspE"/>
</dbReference>
<keyword evidence="11 18" id="KW-0067">ATP-binding</keyword>
<dbReference type="SUPFAM" id="SSF52540">
    <property type="entry name" value="P-loop containing nucleoside triphosphate hydrolases"/>
    <property type="match status" value="1"/>
</dbReference>
<accession>A0A4U1L8I0</accession>
<comment type="catalytic activity">
    <reaction evidence="16">
        <text>ATP + H2O + cellular proteinSide 1 = ADP + phosphate + cellular proteinSide 2.</text>
        <dbReference type="EC" id="7.4.2.8"/>
    </reaction>
</comment>
<dbReference type="OrthoDB" id="9804785at2"/>
<keyword evidence="9 18" id="KW-0547">Nucleotide-binding</keyword>
<protein>
    <recommendedName>
        <fullName evidence="18">Type II secretion system protein E</fullName>
        <shortName evidence="18">T2SS protein E</shortName>
    </recommendedName>
    <alternativeName>
        <fullName evidence="18">Type II traffic warden ATPase</fullName>
    </alternativeName>
</protein>
<dbReference type="InterPro" id="IPR054757">
    <property type="entry name" value="GSPE_N1E"/>
</dbReference>
<keyword evidence="14 17" id="KW-0408">Iron</keyword>
<dbReference type="Pfam" id="PF00437">
    <property type="entry name" value="T2SSE"/>
    <property type="match status" value="1"/>
</dbReference>
<dbReference type="PANTHER" id="PTHR30258:SF27">
    <property type="entry name" value="BACTERIOPHAGE ADSORPTION PROTEIN B-RELATED"/>
    <property type="match status" value="1"/>
</dbReference>
<evidence type="ECO:0000313" key="20">
    <source>
        <dbReference type="EMBL" id="TKD53114.1"/>
    </source>
</evidence>
<dbReference type="PROSITE" id="PS51007">
    <property type="entry name" value="CYTC"/>
    <property type="match status" value="1"/>
</dbReference>
<keyword evidence="17" id="KW-0349">Heme</keyword>
<keyword evidence="10" id="KW-0862">Zinc</keyword>
<evidence type="ECO:0000256" key="2">
    <source>
        <dbReference type="ARBA" id="ARBA00003288"/>
    </source>
</evidence>
<dbReference type="InterPro" id="IPR027417">
    <property type="entry name" value="P-loop_NTPase"/>
</dbReference>
<dbReference type="GO" id="GO:0015628">
    <property type="term" value="P:protein secretion by the type II secretion system"/>
    <property type="evidence" value="ECO:0007669"/>
    <property type="project" value="UniProtKB-UniRule"/>
</dbReference>
<evidence type="ECO:0000256" key="9">
    <source>
        <dbReference type="ARBA" id="ARBA00022741"/>
    </source>
</evidence>
<evidence type="ECO:0000313" key="21">
    <source>
        <dbReference type="Proteomes" id="UP000309138"/>
    </source>
</evidence>
<gene>
    <name evidence="20" type="primary">gspE</name>
    <name evidence="20" type="ORF">FBR43_01890</name>
</gene>
<evidence type="ECO:0000256" key="10">
    <source>
        <dbReference type="ARBA" id="ARBA00022833"/>
    </source>
</evidence>
<evidence type="ECO:0000256" key="17">
    <source>
        <dbReference type="PROSITE-ProRule" id="PRU00433"/>
    </source>
</evidence>
<feature type="domain" description="Cytochrome c" evidence="19">
    <location>
        <begin position="412"/>
        <end position="501"/>
    </location>
</feature>
<dbReference type="InterPro" id="IPR001482">
    <property type="entry name" value="T2SS/T4SS_dom"/>
</dbReference>
<evidence type="ECO:0000256" key="6">
    <source>
        <dbReference type="ARBA" id="ARBA00022475"/>
    </source>
</evidence>
<dbReference type="PROSITE" id="PS00662">
    <property type="entry name" value="T2SP_E"/>
    <property type="match status" value="1"/>
</dbReference>
<comment type="cofactor">
    <cofactor evidence="1">
        <name>Zn(2+)</name>
        <dbReference type="ChEBI" id="CHEBI:29105"/>
    </cofactor>
</comment>
<evidence type="ECO:0000256" key="1">
    <source>
        <dbReference type="ARBA" id="ARBA00001947"/>
    </source>
</evidence>
<dbReference type="AlphaFoldDB" id="A0A4U1L8I0"/>
<dbReference type="InterPro" id="IPR009056">
    <property type="entry name" value="Cyt_c-like_dom"/>
</dbReference>
<dbReference type="RefSeq" id="WP_136941533.1">
    <property type="nucleotide sequence ID" value="NZ_SWKR01000001.1"/>
</dbReference>
<dbReference type="NCBIfam" id="TIGR02533">
    <property type="entry name" value="type_II_gspE"/>
    <property type="match status" value="1"/>
</dbReference>
<dbReference type="FunFam" id="3.30.450.90:FF:000001">
    <property type="entry name" value="Type II secretion system ATPase GspE"/>
    <property type="match status" value="1"/>
</dbReference>
<dbReference type="Gene3D" id="3.40.50.300">
    <property type="entry name" value="P-loop containing nucleotide triphosphate hydrolases"/>
    <property type="match status" value="1"/>
</dbReference>
<keyword evidence="7" id="KW-0997">Cell inner membrane</keyword>
<dbReference type="GO" id="GO:0046872">
    <property type="term" value="F:metal ion binding"/>
    <property type="evidence" value="ECO:0007669"/>
    <property type="project" value="UniProtKB-KW"/>
</dbReference>
<dbReference type="GO" id="GO:0005524">
    <property type="term" value="F:ATP binding"/>
    <property type="evidence" value="ECO:0007669"/>
    <property type="project" value="UniProtKB-UniRule"/>
</dbReference>